<feature type="transmembrane region" description="Helical" evidence="4">
    <location>
        <begin position="18"/>
        <end position="36"/>
    </location>
</feature>
<dbReference type="GO" id="GO:0006689">
    <property type="term" value="P:ganglioside catabolic process"/>
    <property type="evidence" value="ECO:0007669"/>
    <property type="project" value="TreeGrafter"/>
</dbReference>
<dbReference type="AlphaFoldDB" id="A0A5C8F6I5"/>
<sequence>MHFINIIFFGGFFMRKRYFLITFAIITIIAGVWVWACKHPFGPGISGISDVIDGGGSGGGGVPAKGWYMNESGGPGYKGEILYGTNVMVPSKVPPRGGLVYPKNSGNNYYRIPTLVVVTNGDLLAFADRRKGGVGDLPNQIEIVVKRSTDNGTNWLEEQLVSPLSTSKEISYGDAGVVLDRKTGNIIIACASGPGFLAPTKQQPLGSTDKNPIRINIIKGRDNGRIWEQPKDITAQIYGVNCKDPERKTWHAAFATAGNGVQLRNGRILFVLSVRKSEANSPVYNHVIYSDDGGDTWKVSKGAPDISKNPSRGGGEAKIVELNDGTLLMSIRPEGNEANFKRFFAKSTDNGNTWSVAEPKNDFPSSSSNGDIIYYTSVLNGWDKDRIVSMVDSLAYTASTPPGKPFLRISYDEGNTWQGLQVFNGFAGYSSLAILPDGSIGILAELDNSWSGPIYFMRANLKWLNPSDSGPTRQLDGN</sequence>
<evidence type="ECO:0000313" key="7">
    <source>
        <dbReference type="Proteomes" id="UP000324574"/>
    </source>
</evidence>
<dbReference type="Proteomes" id="UP000324574">
    <property type="component" value="Unassembled WGS sequence"/>
</dbReference>
<evidence type="ECO:0000256" key="2">
    <source>
        <dbReference type="ARBA" id="ARBA00009348"/>
    </source>
</evidence>
<dbReference type="PANTHER" id="PTHR10628">
    <property type="entry name" value="SIALIDASE"/>
    <property type="match status" value="1"/>
</dbReference>
<dbReference type="GO" id="GO:0009313">
    <property type="term" value="P:oligosaccharide catabolic process"/>
    <property type="evidence" value="ECO:0007669"/>
    <property type="project" value="TreeGrafter"/>
</dbReference>
<dbReference type="SUPFAM" id="SSF50939">
    <property type="entry name" value="Sialidases"/>
    <property type="match status" value="1"/>
</dbReference>
<dbReference type="InterPro" id="IPR036278">
    <property type="entry name" value="Sialidase_sf"/>
</dbReference>
<dbReference type="EC" id="3.2.1.18" evidence="3"/>
<reference evidence="6 7" key="1">
    <citation type="journal article" date="1992" name="Lakartidningen">
        <title>[Penicillin V and not amoxicillin is the first choice preparation in acute otitis].</title>
        <authorList>
            <person name="Kamme C."/>
            <person name="Lundgren K."/>
            <person name="Prellner K."/>
        </authorList>
    </citation>
    <scope>NUCLEOTIDE SEQUENCE [LARGE SCALE GENOMIC DNA]</scope>
    <source>
        <strain evidence="6 7">PC3714II</strain>
    </source>
</reference>
<dbReference type="GO" id="GO:0004308">
    <property type="term" value="F:exo-alpha-sialidase activity"/>
    <property type="evidence" value="ECO:0007669"/>
    <property type="project" value="UniProtKB-EC"/>
</dbReference>
<evidence type="ECO:0000259" key="5">
    <source>
        <dbReference type="Pfam" id="PF13859"/>
    </source>
</evidence>
<proteinExistence type="inferred from homology"/>
<comment type="caution">
    <text evidence="6">The sequence shown here is derived from an EMBL/GenBank/DDBJ whole genome shotgun (WGS) entry which is preliminary data.</text>
</comment>
<comment type="catalytic activity">
    <reaction evidence="1">
        <text>Hydrolysis of alpha-(2-&gt;3)-, alpha-(2-&gt;6)-, alpha-(2-&gt;8)- glycosidic linkages of terminal sialic acid residues in oligosaccharides, glycoproteins, glycolipids, colominic acid and synthetic substrates.</text>
        <dbReference type="EC" id="3.2.1.18"/>
    </reaction>
</comment>
<evidence type="ECO:0000256" key="3">
    <source>
        <dbReference type="ARBA" id="ARBA00012733"/>
    </source>
</evidence>
<dbReference type="PANTHER" id="PTHR10628:SF30">
    <property type="entry name" value="EXO-ALPHA-SIALIDASE"/>
    <property type="match status" value="1"/>
</dbReference>
<name>A0A5C8F6I5_9SPIR</name>
<dbReference type="Pfam" id="PF13859">
    <property type="entry name" value="BNR_3"/>
    <property type="match status" value="1"/>
</dbReference>
<feature type="domain" description="Sialidase" evidence="5">
    <location>
        <begin position="112"/>
        <end position="355"/>
    </location>
</feature>
<protein>
    <recommendedName>
        <fullName evidence="3">exo-alpha-sialidase</fullName>
        <ecNumber evidence="3">3.2.1.18</ecNumber>
    </recommendedName>
</protein>
<dbReference type="EMBL" id="SAYG01000006">
    <property type="protein sequence ID" value="TXJ45586.1"/>
    <property type="molecule type" value="Genomic_DNA"/>
</dbReference>
<dbReference type="CDD" id="cd15482">
    <property type="entry name" value="Sialidase_non-viral"/>
    <property type="match status" value="1"/>
</dbReference>
<organism evidence="6 7">
    <name type="scientific">Brachyspira aalborgi</name>
    <dbReference type="NCBI Taxonomy" id="29522"/>
    <lineage>
        <taxon>Bacteria</taxon>
        <taxon>Pseudomonadati</taxon>
        <taxon>Spirochaetota</taxon>
        <taxon>Spirochaetia</taxon>
        <taxon>Brachyspirales</taxon>
        <taxon>Brachyspiraceae</taxon>
        <taxon>Brachyspira</taxon>
    </lineage>
</organism>
<dbReference type="GO" id="GO:0005737">
    <property type="term" value="C:cytoplasm"/>
    <property type="evidence" value="ECO:0007669"/>
    <property type="project" value="TreeGrafter"/>
</dbReference>
<gene>
    <name evidence="6" type="ORF">EPJ70_04145</name>
</gene>
<evidence type="ECO:0000256" key="4">
    <source>
        <dbReference type="SAM" id="Phobius"/>
    </source>
</evidence>
<dbReference type="InterPro" id="IPR026856">
    <property type="entry name" value="Sialidase_fam"/>
</dbReference>
<keyword evidence="4" id="KW-1133">Transmembrane helix</keyword>
<keyword evidence="4" id="KW-0472">Membrane</keyword>
<evidence type="ECO:0000256" key="1">
    <source>
        <dbReference type="ARBA" id="ARBA00000427"/>
    </source>
</evidence>
<keyword evidence="4" id="KW-0812">Transmembrane</keyword>
<comment type="similarity">
    <text evidence="2">Belongs to the glycosyl hydrolase 33 family.</text>
</comment>
<accession>A0A5C8F6I5</accession>
<dbReference type="InterPro" id="IPR011040">
    <property type="entry name" value="Sialidase"/>
</dbReference>
<dbReference type="GO" id="GO:0016020">
    <property type="term" value="C:membrane"/>
    <property type="evidence" value="ECO:0007669"/>
    <property type="project" value="TreeGrafter"/>
</dbReference>
<evidence type="ECO:0000313" key="6">
    <source>
        <dbReference type="EMBL" id="TXJ45586.1"/>
    </source>
</evidence>
<dbReference type="Gene3D" id="2.120.10.10">
    <property type="match status" value="1"/>
</dbReference>